<dbReference type="SUPFAM" id="SSF48576">
    <property type="entry name" value="Terpenoid synthases"/>
    <property type="match status" value="1"/>
</dbReference>
<keyword evidence="5" id="KW-0460">Magnesium</keyword>
<comment type="similarity">
    <text evidence="2 6">Belongs to the FPP/GGPP synthase family.</text>
</comment>
<accession>A0A0F4KYN4</accession>
<dbReference type="SFLD" id="SFLDS00005">
    <property type="entry name" value="Isoprenoid_Synthase_Type_I"/>
    <property type="match status" value="1"/>
</dbReference>
<evidence type="ECO:0000256" key="7">
    <source>
        <dbReference type="SAM" id="MobiDB-lite"/>
    </source>
</evidence>
<dbReference type="Gene3D" id="1.10.600.10">
    <property type="entry name" value="Farnesyl Diphosphate Synthase"/>
    <property type="match status" value="1"/>
</dbReference>
<dbReference type="InterPro" id="IPR000092">
    <property type="entry name" value="Polyprenyl_synt"/>
</dbReference>
<dbReference type="OrthoDB" id="4497239at2"/>
<reference evidence="8 9" key="1">
    <citation type="submission" date="2014-12" db="EMBL/GenBank/DDBJ databases">
        <title>Comparative genomics of the lactic acid bacteria isolated from the honey bee gut.</title>
        <authorList>
            <person name="Ellegaard K.M."/>
            <person name="Tamarit D."/>
            <person name="Javelind E."/>
            <person name="Olofsson T."/>
            <person name="Andersson S.G."/>
            <person name="Vasquez A."/>
        </authorList>
    </citation>
    <scope>NUCLEOTIDE SEQUENCE [LARGE SCALE GENOMIC DNA]</scope>
    <source>
        <strain evidence="8 9">Bin2</strain>
    </source>
</reference>
<dbReference type="PANTHER" id="PTHR12001">
    <property type="entry name" value="GERANYLGERANYL PYROPHOSPHATE SYNTHASE"/>
    <property type="match status" value="1"/>
</dbReference>
<evidence type="ECO:0000256" key="2">
    <source>
        <dbReference type="ARBA" id="ARBA00006706"/>
    </source>
</evidence>
<dbReference type="Pfam" id="PF00348">
    <property type="entry name" value="polyprenyl_synt"/>
    <property type="match status" value="1"/>
</dbReference>
<feature type="region of interest" description="Disordered" evidence="7">
    <location>
        <begin position="106"/>
        <end position="139"/>
    </location>
</feature>
<feature type="region of interest" description="Disordered" evidence="7">
    <location>
        <begin position="392"/>
        <end position="411"/>
    </location>
</feature>
<evidence type="ECO:0000313" key="9">
    <source>
        <dbReference type="Proteomes" id="UP000033648"/>
    </source>
</evidence>
<evidence type="ECO:0000256" key="4">
    <source>
        <dbReference type="ARBA" id="ARBA00022723"/>
    </source>
</evidence>
<protein>
    <submittedName>
        <fullName evidence="8">Polyprenyl synthetase</fullName>
    </submittedName>
</protein>
<dbReference type="GO" id="GO:0004659">
    <property type="term" value="F:prenyltransferase activity"/>
    <property type="evidence" value="ECO:0007669"/>
    <property type="project" value="InterPro"/>
</dbReference>
<keyword evidence="4" id="KW-0479">Metal-binding</keyword>
<keyword evidence="3 6" id="KW-0808">Transferase</keyword>
<evidence type="ECO:0000256" key="5">
    <source>
        <dbReference type="ARBA" id="ARBA00022842"/>
    </source>
</evidence>
<organism evidence="8 9">
    <name type="scientific">Bifidobacterium asteroides</name>
    <dbReference type="NCBI Taxonomy" id="1684"/>
    <lineage>
        <taxon>Bacteria</taxon>
        <taxon>Bacillati</taxon>
        <taxon>Actinomycetota</taxon>
        <taxon>Actinomycetes</taxon>
        <taxon>Bifidobacteriales</taxon>
        <taxon>Bifidobacteriaceae</taxon>
        <taxon>Bifidobacterium</taxon>
    </lineage>
</organism>
<dbReference type="InterPro" id="IPR008949">
    <property type="entry name" value="Isoprenoid_synthase_dom_sf"/>
</dbReference>
<dbReference type="Proteomes" id="UP000033648">
    <property type="component" value="Unassembled WGS sequence"/>
</dbReference>
<dbReference type="InterPro" id="IPR033749">
    <property type="entry name" value="Polyprenyl_synt_CS"/>
</dbReference>
<dbReference type="PROSITE" id="PS00723">
    <property type="entry name" value="POLYPRENYL_SYNTHASE_1"/>
    <property type="match status" value="1"/>
</dbReference>
<dbReference type="EMBL" id="JWME01000007">
    <property type="protein sequence ID" value="KJY51530.1"/>
    <property type="molecule type" value="Genomic_DNA"/>
</dbReference>
<dbReference type="AlphaFoldDB" id="A0A0F4KYN4"/>
<evidence type="ECO:0000256" key="1">
    <source>
        <dbReference type="ARBA" id="ARBA00001946"/>
    </source>
</evidence>
<dbReference type="PATRIC" id="fig|1684.4.peg.637"/>
<evidence type="ECO:0000256" key="3">
    <source>
        <dbReference type="ARBA" id="ARBA00022679"/>
    </source>
</evidence>
<comment type="caution">
    <text evidence="8">The sequence shown here is derived from an EMBL/GenBank/DDBJ whole genome shotgun (WGS) entry which is preliminary data.</text>
</comment>
<comment type="cofactor">
    <cofactor evidence="1">
        <name>Mg(2+)</name>
        <dbReference type="ChEBI" id="CHEBI:18420"/>
    </cofactor>
</comment>
<name>A0A0F4KYN4_9BIFI</name>
<dbReference type="GO" id="GO:0046872">
    <property type="term" value="F:metal ion binding"/>
    <property type="evidence" value="ECO:0007669"/>
    <property type="project" value="UniProtKB-KW"/>
</dbReference>
<dbReference type="PANTHER" id="PTHR12001:SF85">
    <property type="entry name" value="SHORT CHAIN ISOPRENYL DIPHOSPHATE SYNTHASE"/>
    <property type="match status" value="1"/>
</dbReference>
<gene>
    <name evidence="8" type="ORF">JF69_05890</name>
</gene>
<sequence>MKSVTAARVEQRMEELLQRRCDHLIAPESGPDQPLDQNPSREALQEVILQAIEAGRGGKRLRALLLCDVWRALESEQNPDREQAVVDLACALEVYQTSALVHDDIIDGSPRRRGRPATHLALSRSAAGNDSSGRAPAKPDARGAGLGILLGDLLASLSTDMALQAAAKLPQGPTIGRTFQAMQTAVVTGQVLDMGMEEACLDDPERLRRQALHTMAWKTASYTTLAPLALGLLAAGADLEEHKESVRALGLDLGLAYQLADDLLDVTGDDRRTGKPVGGDIREGKRTVLLADTLAMADPDQAKEIRRLYSCTSQVRNKTQVNMVRDLMQSCGAVEASRRRMADLSVRAQARAQALADRLHLSTGGRTIFLEACRRFLPLATTAGYHERVSSIDAEAGQASEVQRAGQDEHE</sequence>
<evidence type="ECO:0000313" key="8">
    <source>
        <dbReference type="EMBL" id="KJY51530.1"/>
    </source>
</evidence>
<dbReference type="PROSITE" id="PS00444">
    <property type="entry name" value="POLYPRENYL_SYNTHASE_2"/>
    <property type="match status" value="1"/>
</dbReference>
<dbReference type="GO" id="GO:0008299">
    <property type="term" value="P:isoprenoid biosynthetic process"/>
    <property type="evidence" value="ECO:0007669"/>
    <property type="project" value="InterPro"/>
</dbReference>
<proteinExistence type="inferred from homology"/>
<evidence type="ECO:0000256" key="6">
    <source>
        <dbReference type="RuleBase" id="RU004466"/>
    </source>
</evidence>